<name>A0A2P2KW70_RHIMU</name>
<sequence length="34" mass="4160">MEFKVQFMLVQDVFSKGKHYMVMNLQRVPSAQRW</sequence>
<reference evidence="1" key="1">
    <citation type="submission" date="2018-02" db="EMBL/GenBank/DDBJ databases">
        <title>Rhizophora mucronata_Transcriptome.</title>
        <authorList>
            <person name="Meera S.P."/>
            <person name="Sreeshan A."/>
            <person name="Augustine A."/>
        </authorList>
    </citation>
    <scope>NUCLEOTIDE SEQUENCE</scope>
    <source>
        <tissue evidence="1">Leaf</tissue>
    </source>
</reference>
<protein>
    <submittedName>
        <fullName evidence="1">Uncharacterized protein</fullName>
    </submittedName>
</protein>
<dbReference type="EMBL" id="GGEC01029477">
    <property type="protein sequence ID" value="MBX09961.1"/>
    <property type="molecule type" value="Transcribed_RNA"/>
</dbReference>
<proteinExistence type="predicted"/>
<accession>A0A2P2KW70</accession>
<dbReference type="AlphaFoldDB" id="A0A2P2KW70"/>
<organism evidence="1">
    <name type="scientific">Rhizophora mucronata</name>
    <name type="common">Asiatic mangrove</name>
    <dbReference type="NCBI Taxonomy" id="61149"/>
    <lineage>
        <taxon>Eukaryota</taxon>
        <taxon>Viridiplantae</taxon>
        <taxon>Streptophyta</taxon>
        <taxon>Embryophyta</taxon>
        <taxon>Tracheophyta</taxon>
        <taxon>Spermatophyta</taxon>
        <taxon>Magnoliopsida</taxon>
        <taxon>eudicotyledons</taxon>
        <taxon>Gunneridae</taxon>
        <taxon>Pentapetalae</taxon>
        <taxon>rosids</taxon>
        <taxon>fabids</taxon>
        <taxon>Malpighiales</taxon>
        <taxon>Rhizophoraceae</taxon>
        <taxon>Rhizophora</taxon>
    </lineage>
</organism>
<evidence type="ECO:0000313" key="1">
    <source>
        <dbReference type="EMBL" id="MBX09961.1"/>
    </source>
</evidence>